<dbReference type="OrthoDB" id="9802097at2"/>
<dbReference type="HAMAP" id="MF_00336">
    <property type="entry name" value="BioD"/>
    <property type="match status" value="1"/>
</dbReference>
<dbReference type="Gene3D" id="3.40.50.300">
    <property type="entry name" value="P-loop containing nucleotide triphosphate hydrolases"/>
    <property type="match status" value="1"/>
</dbReference>
<dbReference type="PANTHER" id="PTHR43210">
    <property type="entry name" value="DETHIOBIOTIN SYNTHETASE"/>
    <property type="match status" value="1"/>
</dbReference>
<sequence>MSRAKGIYVIGTDTNVGKTVVCAGLTYLLESKEYNSCYFKPISSGGRETADGFISYDASFIKAVSGLNEDDEIINPFRYRTPVSPHLASEMEGLAVNKEIIRDRYSKLTEKYQYIVVEGCGGLAVPLSKDGYMQFQLIKELEIGCILVSRTTLGTINHTLLTLSFAKNTGISIKGIIFNGFSKGSVERDNIETIRRLSEVPVLSVVPKIEGINVEDKVLGELKSVFEKTIDIKELLANV</sequence>
<comment type="pathway">
    <text evidence="9">Cofactor biosynthesis; biotin biosynthesis; biotin from 7,8-diaminononanoate: step 1/2.</text>
</comment>
<dbReference type="UniPathway" id="UPA00078">
    <property type="reaction ID" value="UER00161"/>
</dbReference>
<keyword evidence="3 9" id="KW-0479">Metal-binding</keyword>
<keyword evidence="2 9" id="KW-0436">Ligase</keyword>
<evidence type="ECO:0000256" key="8">
    <source>
        <dbReference type="ARBA" id="ARBA00047386"/>
    </source>
</evidence>
<feature type="binding site" evidence="9">
    <location>
        <position position="57"/>
    </location>
    <ligand>
        <name>Mg(2+)</name>
        <dbReference type="ChEBI" id="CHEBI:18420"/>
    </ligand>
</feature>
<dbReference type="NCBIfam" id="TIGR00347">
    <property type="entry name" value="bioD"/>
    <property type="match status" value="1"/>
</dbReference>
<feature type="binding site" evidence="9">
    <location>
        <position position="57"/>
    </location>
    <ligand>
        <name>ATP</name>
        <dbReference type="ChEBI" id="CHEBI:30616"/>
    </ligand>
</feature>
<name>A0A4Q0I5N3_9FIRM</name>
<evidence type="ECO:0000256" key="3">
    <source>
        <dbReference type="ARBA" id="ARBA00022723"/>
    </source>
</evidence>
<accession>A0A4Q0I5N3</accession>
<dbReference type="Pfam" id="PF13500">
    <property type="entry name" value="AAA_26"/>
    <property type="match status" value="1"/>
</dbReference>
<feature type="binding site" evidence="9">
    <location>
        <position position="19"/>
    </location>
    <ligand>
        <name>Mg(2+)</name>
        <dbReference type="ChEBI" id="CHEBI:18420"/>
    </ligand>
</feature>
<protein>
    <recommendedName>
        <fullName evidence="9">ATP-dependent dethiobiotin synthetase BioD</fullName>
        <ecNumber evidence="9">6.3.3.3</ecNumber>
    </recommendedName>
    <alternativeName>
        <fullName evidence="9">DTB synthetase</fullName>
        <shortName evidence="9">DTBS</shortName>
    </alternativeName>
    <alternativeName>
        <fullName evidence="9">Dethiobiotin synthase</fullName>
    </alternativeName>
</protein>
<evidence type="ECO:0000256" key="9">
    <source>
        <dbReference type="HAMAP-Rule" id="MF_00336"/>
    </source>
</evidence>
<evidence type="ECO:0000256" key="7">
    <source>
        <dbReference type="ARBA" id="ARBA00022842"/>
    </source>
</evidence>
<comment type="caution">
    <text evidence="10">The sequence shown here is derived from an EMBL/GenBank/DDBJ whole genome shotgun (WGS) entry which is preliminary data.</text>
</comment>
<dbReference type="EMBL" id="RLII01000009">
    <property type="protein sequence ID" value="RXE59105.1"/>
    <property type="molecule type" value="Genomic_DNA"/>
</dbReference>
<comment type="function">
    <text evidence="9">Catalyzes a mechanistically unusual reaction, the ATP-dependent insertion of CO2 between the N7 and N8 nitrogen atoms of 7,8-diaminopelargonic acid (DAPA, also called 7,8-diammoniononanoate) to form a ureido ring.</text>
</comment>
<comment type="subunit">
    <text evidence="9">Homodimer.</text>
</comment>
<comment type="cofactor">
    <cofactor evidence="9">
        <name>Mg(2+)</name>
        <dbReference type="ChEBI" id="CHEBI:18420"/>
    </cofactor>
</comment>
<evidence type="ECO:0000256" key="2">
    <source>
        <dbReference type="ARBA" id="ARBA00022598"/>
    </source>
</evidence>
<dbReference type="GO" id="GO:0042803">
    <property type="term" value="F:protein homodimerization activity"/>
    <property type="evidence" value="ECO:0007669"/>
    <property type="project" value="UniProtKB-ARBA"/>
</dbReference>
<dbReference type="GO" id="GO:0005829">
    <property type="term" value="C:cytosol"/>
    <property type="evidence" value="ECO:0007669"/>
    <property type="project" value="TreeGrafter"/>
</dbReference>
<dbReference type="GO" id="GO:0004141">
    <property type="term" value="F:dethiobiotin synthase activity"/>
    <property type="evidence" value="ECO:0007669"/>
    <property type="project" value="UniProtKB-UniRule"/>
</dbReference>
<feature type="binding site" evidence="9">
    <location>
        <begin position="15"/>
        <end position="20"/>
    </location>
    <ligand>
        <name>ATP</name>
        <dbReference type="ChEBI" id="CHEBI:30616"/>
    </ligand>
</feature>
<dbReference type="GO" id="GO:0000287">
    <property type="term" value="F:magnesium ion binding"/>
    <property type="evidence" value="ECO:0007669"/>
    <property type="project" value="UniProtKB-UniRule"/>
</dbReference>
<dbReference type="CDD" id="cd03109">
    <property type="entry name" value="DTBS"/>
    <property type="match status" value="1"/>
</dbReference>
<feature type="binding site" evidence="9">
    <location>
        <begin position="207"/>
        <end position="209"/>
    </location>
    <ligand>
        <name>ATP</name>
        <dbReference type="ChEBI" id="CHEBI:30616"/>
    </ligand>
</feature>
<keyword evidence="11" id="KW-1185">Reference proteome</keyword>
<organism evidence="10 11">
    <name type="scientific">Acetivibrio mesophilus</name>
    <dbReference type="NCBI Taxonomy" id="2487273"/>
    <lineage>
        <taxon>Bacteria</taxon>
        <taxon>Bacillati</taxon>
        <taxon>Bacillota</taxon>
        <taxon>Clostridia</taxon>
        <taxon>Eubacteriales</taxon>
        <taxon>Oscillospiraceae</taxon>
        <taxon>Acetivibrio</taxon>
    </lineage>
</organism>
<feature type="active site" evidence="9">
    <location>
        <position position="40"/>
    </location>
</feature>
<dbReference type="PIRSF" id="PIRSF006755">
    <property type="entry name" value="DTB_synth"/>
    <property type="match status" value="1"/>
</dbReference>
<keyword evidence="1 9" id="KW-0963">Cytoplasm</keyword>
<evidence type="ECO:0000313" key="11">
    <source>
        <dbReference type="Proteomes" id="UP000289166"/>
    </source>
</evidence>
<dbReference type="InterPro" id="IPR027417">
    <property type="entry name" value="P-loop_NTPase"/>
</dbReference>
<gene>
    <name evidence="9 10" type="primary">bioD</name>
    <name evidence="10" type="ORF">EFD62_09080</name>
</gene>
<evidence type="ECO:0000313" key="10">
    <source>
        <dbReference type="EMBL" id="RXE59105.1"/>
    </source>
</evidence>
<evidence type="ECO:0000256" key="4">
    <source>
        <dbReference type="ARBA" id="ARBA00022741"/>
    </source>
</evidence>
<dbReference type="AlphaFoldDB" id="A0A4Q0I5N3"/>
<comment type="subcellular location">
    <subcellularLocation>
        <location evidence="9">Cytoplasm</location>
    </subcellularLocation>
</comment>
<dbReference type="RefSeq" id="WP_069194447.1">
    <property type="nucleotide sequence ID" value="NZ_RLII01000009.1"/>
</dbReference>
<dbReference type="Proteomes" id="UP000289166">
    <property type="component" value="Unassembled WGS sequence"/>
</dbReference>
<comment type="catalytic activity">
    <reaction evidence="8">
        <text>(7R,8S)-8-amino-7-(carboxyamino)nonanoate + ATP = (4R,5S)-dethiobiotin + ADP + phosphate + H(+)</text>
        <dbReference type="Rhea" id="RHEA:63684"/>
        <dbReference type="ChEBI" id="CHEBI:15378"/>
        <dbReference type="ChEBI" id="CHEBI:30616"/>
        <dbReference type="ChEBI" id="CHEBI:43474"/>
        <dbReference type="ChEBI" id="CHEBI:149470"/>
        <dbReference type="ChEBI" id="CHEBI:149473"/>
        <dbReference type="ChEBI" id="CHEBI:456216"/>
    </reaction>
</comment>
<dbReference type="GO" id="GO:0009102">
    <property type="term" value="P:biotin biosynthetic process"/>
    <property type="evidence" value="ECO:0007669"/>
    <property type="project" value="UniProtKB-UniRule"/>
</dbReference>
<keyword evidence="4 9" id="KW-0547">Nucleotide-binding</keyword>
<feature type="binding site" evidence="9">
    <location>
        <position position="44"/>
    </location>
    <ligand>
        <name>substrate</name>
    </ligand>
</feature>
<keyword evidence="6 9" id="KW-0067">ATP-binding</keyword>
<evidence type="ECO:0000256" key="5">
    <source>
        <dbReference type="ARBA" id="ARBA00022756"/>
    </source>
</evidence>
<dbReference type="PANTHER" id="PTHR43210:SF2">
    <property type="entry name" value="ATP-DEPENDENT DETHIOBIOTIN SYNTHETASE BIOD 2"/>
    <property type="match status" value="1"/>
</dbReference>
<keyword evidence="7 9" id="KW-0460">Magnesium</keyword>
<keyword evidence="5 9" id="KW-0093">Biotin biosynthesis</keyword>
<dbReference type="GO" id="GO:0005524">
    <property type="term" value="F:ATP binding"/>
    <property type="evidence" value="ECO:0007669"/>
    <property type="project" value="UniProtKB-UniRule"/>
</dbReference>
<dbReference type="InterPro" id="IPR004472">
    <property type="entry name" value="DTB_synth_BioD"/>
</dbReference>
<dbReference type="FunFam" id="3.40.50.300:FF:000292">
    <property type="entry name" value="ATP-dependent dethiobiotin synthetase BioD"/>
    <property type="match status" value="1"/>
</dbReference>
<feature type="binding site" evidence="9">
    <location>
        <begin position="118"/>
        <end position="121"/>
    </location>
    <ligand>
        <name>ATP</name>
        <dbReference type="ChEBI" id="CHEBI:30616"/>
    </ligand>
</feature>
<dbReference type="SUPFAM" id="SSF52540">
    <property type="entry name" value="P-loop containing nucleoside triphosphate hydrolases"/>
    <property type="match status" value="1"/>
</dbReference>
<feature type="binding site" evidence="9">
    <location>
        <position position="118"/>
    </location>
    <ligand>
        <name>Mg(2+)</name>
        <dbReference type="ChEBI" id="CHEBI:18420"/>
    </ligand>
</feature>
<evidence type="ECO:0000256" key="6">
    <source>
        <dbReference type="ARBA" id="ARBA00022840"/>
    </source>
</evidence>
<proteinExistence type="inferred from homology"/>
<comment type="caution">
    <text evidence="9">Lacks conserved residue(s) required for the propagation of feature annotation.</text>
</comment>
<reference evidence="11" key="1">
    <citation type="submission" date="2018-11" db="EMBL/GenBank/DDBJ databases">
        <title>Genome sequencing of a novel mesophilic and cellulolytic organism within the genus Hungateiclostridium.</title>
        <authorList>
            <person name="Rettenmaier R."/>
            <person name="Liebl W."/>
            <person name="Zverlov V."/>
        </authorList>
    </citation>
    <scope>NUCLEOTIDE SEQUENCE [LARGE SCALE GENOMIC DNA]</scope>
    <source>
        <strain evidence="11">N2K1</strain>
    </source>
</reference>
<evidence type="ECO:0000256" key="1">
    <source>
        <dbReference type="ARBA" id="ARBA00022490"/>
    </source>
</evidence>
<comment type="catalytic activity">
    <reaction evidence="9">
        <text>(7R,8S)-7,8-diammoniononanoate + CO2 + ATP = (4R,5S)-dethiobiotin + ADP + phosphate + 3 H(+)</text>
        <dbReference type="Rhea" id="RHEA:15805"/>
        <dbReference type="ChEBI" id="CHEBI:15378"/>
        <dbReference type="ChEBI" id="CHEBI:16526"/>
        <dbReference type="ChEBI" id="CHEBI:30616"/>
        <dbReference type="ChEBI" id="CHEBI:43474"/>
        <dbReference type="ChEBI" id="CHEBI:149469"/>
        <dbReference type="ChEBI" id="CHEBI:149473"/>
        <dbReference type="ChEBI" id="CHEBI:456216"/>
        <dbReference type="EC" id="6.3.3.3"/>
    </reaction>
</comment>
<comment type="similarity">
    <text evidence="9">Belongs to the dethiobiotin synthetase family.</text>
</comment>
<dbReference type="EC" id="6.3.3.3" evidence="9"/>